<evidence type="ECO:0000313" key="2">
    <source>
        <dbReference type="EMBL" id="KIH58476.1"/>
    </source>
</evidence>
<keyword evidence="3" id="KW-1185">Reference proteome</keyword>
<dbReference type="Pfam" id="PF00095">
    <property type="entry name" value="WAP"/>
    <property type="match status" value="1"/>
</dbReference>
<accession>A0A0C2GNB4</accession>
<dbReference type="GO" id="GO:0005576">
    <property type="term" value="C:extracellular region"/>
    <property type="evidence" value="ECO:0007669"/>
    <property type="project" value="InterPro"/>
</dbReference>
<dbReference type="EMBL" id="KN733075">
    <property type="protein sequence ID" value="KIH58476.1"/>
    <property type="molecule type" value="Genomic_DNA"/>
</dbReference>
<feature type="domain" description="WAP" evidence="1">
    <location>
        <begin position="34"/>
        <end position="62"/>
    </location>
</feature>
<dbReference type="Proteomes" id="UP000054047">
    <property type="component" value="Unassembled WGS sequence"/>
</dbReference>
<dbReference type="GO" id="GO:0030414">
    <property type="term" value="F:peptidase inhibitor activity"/>
    <property type="evidence" value="ECO:0007669"/>
    <property type="project" value="InterPro"/>
</dbReference>
<reference evidence="2 3" key="1">
    <citation type="submission" date="2013-12" db="EMBL/GenBank/DDBJ databases">
        <title>Draft genome of the parsitic nematode Ancylostoma duodenale.</title>
        <authorList>
            <person name="Mitreva M."/>
        </authorList>
    </citation>
    <scope>NUCLEOTIDE SEQUENCE [LARGE SCALE GENOMIC DNA]</scope>
    <source>
        <strain evidence="2 3">Zhejiang</strain>
    </source>
</reference>
<proteinExistence type="predicted"/>
<evidence type="ECO:0000313" key="3">
    <source>
        <dbReference type="Proteomes" id="UP000054047"/>
    </source>
</evidence>
<dbReference type="InterPro" id="IPR008197">
    <property type="entry name" value="WAP_dom"/>
</dbReference>
<organism evidence="2 3">
    <name type="scientific">Ancylostoma duodenale</name>
    <dbReference type="NCBI Taxonomy" id="51022"/>
    <lineage>
        <taxon>Eukaryota</taxon>
        <taxon>Metazoa</taxon>
        <taxon>Ecdysozoa</taxon>
        <taxon>Nematoda</taxon>
        <taxon>Chromadorea</taxon>
        <taxon>Rhabditida</taxon>
        <taxon>Rhabditina</taxon>
        <taxon>Rhabditomorpha</taxon>
        <taxon>Strongyloidea</taxon>
        <taxon>Ancylostomatidae</taxon>
        <taxon>Ancylostomatinae</taxon>
        <taxon>Ancylostoma</taxon>
    </lineage>
</organism>
<protein>
    <recommendedName>
        <fullName evidence="1">WAP domain-containing protein</fullName>
    </recommendedName>
</protein>
<gene>
    <name evidence="2" type="ORF">ANCDUO_11318</name>
</gene>
<evidence type="ECO:0000259" key="1">
    <source>
        <dbReference type="Pfam" id="PF00095"/>
    </source>
</evidence>
<name>A0A0C2GNB4_9BILA</name>
<dbReference type="AlphaFoldDB" id="A0A0C2GNB4"/>
<sequence length="70" mass="7584">MHQMCLDIAFHSRSGSSIGYSGLGFCCRGPEVPKRAECPAVMPLKEARCSSTCSTDHDCPNGNILLLLNR</sequence>